<accession>A0A1F7I4W2</accession>
<name>A0A1F7I4W2_9BACT</name>
<evidence type="ECO:0000313" key="2">
    <source>
        <dbReference type="Proteomes" id="UP000176803"/>
    </source>
</evidence>
<comment type="caution">
    <text evidence="1">The sequence shown here is derived from an EMBL/GenBank/DDBJ whole genome shotgun (WGS) entry which is preliminary data.</text>
</comment>
<protein>
    <recommendedName>
        <fullName evidence="3">DUF5666 domain-containing protein</fullName>
    </recommendedName>
</protein>
<organism evidence="1 2">
    <name type="scientific">Candidatus Roizmanbacteria bacterium RIFCSPHIGHO2_12_FULL_41_11</name>
    <dbReference type="NCBI Taxonomy" id="1802052"/>
    <lineage>
        <taxon>Bacteria</taxon>
        <taxon>Candidatus Roizmaniibacteriota</taxon>
    </lineage>
</organism>
<gene>
    <name evidence="1" type="ORF">A3F03_00875</name>
</gene>
<dbReference type="AlphaFoldDB" id="A0A1F7I4W2"/>
<dbReference type="Proteomes" id="UP000176803">
    <property type="component" value="Unassembled WGS sequence"/>
</dbReference>
<proteinExistence type="predicted"/>
<evidence type="ECO:0000313" key="1">
    <source>
        <dbReference type="EMBL" id="OGK38416.1"/>
    </source>
</evidence>
<dbReference type="EMBL" id="MGAC01000014">
    <property type="protein sequence ID" value="OGK38416.1"/>
    <property type="molecule type" value="Genomic_DNA"/>
</dbReference>
<sequence length="240" mass="26904">MKKSLIQLIIIFGFLTIAVSQILAVTVTPTQEVTNESSETPTPTVVDKEIQQLKDKVASKISEELKNSKAVAGVVTNINSLDLSITTDDKTEYEVKLDEALTKYYQVAGAVTKELAKSDLKKGDYIIVTGPQFDKSVNANVIYVDEKYIVGSGKIAEVNQSDYSIKVVTEDKENFIFDIQTSTTQQMLNIKSLDIEKIGFSKFKEGDTIHFVFKKSDLLINKTRFDVLKILIIPQEYFQK</sequence>
<reference evidence="1 2" key="1">
    <citation type="journal article" date="2016" name="Nat. Commun.">
        <title>Thousands of microbial genomes shed light on interconnected biogeochemical processes in an aquifer system.</title>
        <authorList>
            <person name="Anantharaman K."/>
            <person name="Brown C.T."/>
            <person name="Hug L.A."/>
            <person name="Sharon I."/>
            <person name="Castelle C.J."/>
            <person name="Probst A.J."/>
            <person name="Thomas B.C."/>
            <person name="Singh A."/>
            <person name="Wilkins M.J."/>
            <person name="Karaoz U."/>
            <person name="Brodie E.L."/>
            <person name="Williams K.H."/>
            <person name="Hubbard S.S."/>
            <person name="Banfield J.F."/>
        </authorList>
    </citation>
    <scope>NUCLEOTIDE SEQUENCE [LARGE SCALE GENOMIC DNA]</scope>
</reference>
<evidence type="ECO:0008006" key="3">
    <source>
        <dbReference type="Google" id="ProtNLM"/>
    </source>
</evidence>